<accession>A0A7L9RUP5</accession>
<feature type="domain" description="Core" evidence="1">
    <location>
        <begin position="6"/>
        <end position="107"/>
    </location>
</feature>
<evidence type="ECO:0000313" key="2">
    <source>
        <dbReference type="EMBL" id="QOL20272.1"/>
    </source>
</evidence>
<proteinExistence type="predicted"/>
<sequence length="111" mass="11809">MLPNLKLQISNSAAAQLEKVLSRHPGKFLRITVMPGGCNGFEYSLKLDDASLPDDVTFSPTSTASVHVDEMSLDLIKGSELDYESDLIGAAFKLKNPNAATSCGCGNSFSV</sequence>
<dbReference type="SUPFAM" id="SSF89360">
    <property type="entry name" value="HesB-like domain"/>
    <property type="match status" value="1"/>
</dbReference>
<dbReference type="RefSeq" id="WP_350331823.1">
    <property type="nucleotide sequence ID" value="NZ_CP054719.1"/>
</dbReference>
<dbReference type="InterPro" id="IPR035903">
    <property type="entry name" value="HesB-like_dom_sf"/>
</dbReference>
<dbReference type="Gene3D" id="2.60.300.12">
    <property type="entry name" value="HesB-like domain"/>
    <property type="match status" value="1"/>
</dbReference>
<dbReference type="GO" id="GO:0005506">
    <property type="term" value="F:iron ion binding"/>
    <property type="evidence" value="ECO:0007669"/>
    <property type="project" value="TreeGrafter"/>
</dbReference>
<organism evidence="2 3">
    <name type="scientific">Candidatus Bodocaedibacter vickermanii</name>
    <dbReference type="NCBI Taxonomy" id="2741701"/>
    <lineage>
        <taxon>Bacteria</taxon>
        <taxon>Pseudomonadati</taxon>
        <taxon>Pseudomonadota</taxon>
        <taxon>Alphaproteobacteria</taxon>
        <taxon>Holosporales</taxon>
        <taxon>Candidatus Paracaedibacteraceae</taxon>
        <taxon>Candidatus Bodocaedibacter</taxon>
    </lineage>
</organism>
<dbReference type="PROSITE" id="PS01152">
    <property type="entry name" value="HESB"/>
    <property type="match status" value="1"/>
</dbReference>
<evidence type="ECO:0000313" key="3">
    <source>
        <dbReference type="Proteomes" id="UP000594001"/>
    </source>
</evidence>
<dbReference type="GO" id="GO:0051539">
    <property type="term" value="F:4 iron, 4 sulfur cluster binding"/>
    <property type="evidence" value="ECO:0007669"/>
    <property type="project" value="TreeGrafter"/>
</dbReference>
<dbReference type="PANTHER" id="PTHR43011:SF1">
    <property type="entry name" value="IRON-SULFUR CLUSTER ASSEMBLY 2 HOMOLOG, MITOCHONDRIAL"/>
    <property type="match status" value="1"/>
</dbReference>
<dbReference type="InterPro" id="IPR017870">
    <property type="entry name" value="FeS_cluster_insertion_CS"/>
</dbReference>
<dbReference type="Pfam" id="PF01521">
    <property type="entry name" value="Fe-S_biosyn"/>
    <property type="match status" value="1"/>
</dbReference>
<dbReference type="GO" id="GO:0051537">
    <property type="term" value="F:2 iron, 2 sulfur cluster binding"/>
    <property type="evidence" value="ECO:0007669"/>
    <property type="project" value="TreeGrafter"/>
</dbReference>
<dbReference type="Proteomes" id="UP000594001">
    <property type="component" value="Chromosome"/>
</dbReference>
<dbReference type="NCBIfam" id="TIGR00049">
    <property type="entry name" value="iron-sulfur cluster assembly accessory protein"/>
    <property type="match status" value="1"/>
</dbReference>
<dbReference type="InterPro" id="IPR016092">
    <property type="entry name" value="ATAP"/>
</dbReference>
<dbReference type="KEGG" id="pbal:CPBP_01061"/>
<reference evidence="2 3" key="1">
    <citation type="submission" date="2020-06" db="EMBL/GenBank/DDBJ databases">
        <title>The endosymbiont of the kinetoplastid Bodo saltans is a Paracaedibacter-like alpha-proteobacterium possessing a putative toxin-antitoxin system.</title>
        <authorList>
            <person name="Midha S."/>
            <person name="Rigden D.J."/>
            <person name="Siozios S."/>
            <person name="Hurst G.D.D."/>
            <person name="Jackson A.P."/>
        </authorList>
    </citation>
    <scope>NUCLEOTIDE SEQUENCE [LARGE SCALE GENOMIC DNA]</scope>
    <source>
        <strain evidence="2">Lake Konstanz</strain>
    </source>
</reference>
<gene>
    <name evidence="2" type="primary">erpA</name>
    <name evidence="2" type="ORF">CPBP_01061</name>
</gene>
<dbReference type="PANTHER" id="PTHR43011">
    <property type="entry name" value="IRON-SULFUR CLUSTER ASSEMBLY 2 HOMOLOG, MITOCHONDRIAL"/>
    <property type="match status" value="1"/>
</dbReference>
<dbReference type="AlphaFoldDB" id="A0A7L9RUP5"/>
<name>A0A7L9RUP5_9PROT</name>
<evidence type="ECO:0000259" key="1">
    <source>
        <dbReference type="Pfam" id="PF01521"/>
    </source>
</evidence>
<protein>
    <submittedName>
        <fullName evidence="2">Iron-sulfur cluster insertion protein ErpA</fullName>
    </submittedName>
</protein>
<dbReference type="GO" id="GO:0016226">
    <property type="term" value="P:iron-sulfur cluster assembly"/>
    <property type="evidence" value="ECO:0007669"/>
    <property type="project" value="InterPro"/>
</dbReference>
<keyword evidence="3" id="KW-1185">Reference proteome</keyword>
<dbReference type="InterPro" id="IPR000361">
    <property type="entry name" value="ATAP_core_dom"/>
</dbReference>
<dbReference type="EMBL" id="CP054719">
    <property type="protein sequence ID" value="QOL20272.1"/>
    <property type="molecule type" value="Genomic_DNA"/>
</dbReference>